<proteinExistence type="predicted"/>
<dbReference type="AlphaFoldDB" id="A0AAV4II48"/>
<reference evidence="1 2" key="1">
    <citation type="journal article" date="2021" name="Elife">
        <title>Chloroplast acquisition without the gene transfer in kleptoplastic sea slugs, Plakobranchus ocellatus.</title>
        <authorList>
            <person name="Maeda T."/>
            <person name="Takahashi S."/>
            <person name="Yoshida T."/>
            <person name="Shimamura S."/>
            <person name="Takaki Y."/>
            <person name="Nagai Y."/>
            <person name="Toyoda A."/>
            <person name="Suzuki Y."/>
            <person name="Arimoto A."/>
            <person name="Ishii H."/>
            <person name="Satoh N."/>
            <person name="Nishiyama T."/>
            <person name="Hasebe M."/>
            <person name="Maruyama T."/>
            <person name="Minagawa J."/>
            <person name="Obokata J."/>
            <person name="Shigenobu S."/>
        </authorList>
    </citation>
    <scope>NUCLEOTIDE SEQUENCE [LARGE SCALE GENOMIC DNA]</scope>
</reference>
<sequence>MIRMQRAGGDSEEEKRKMEEETKMARMVTIQNVAAFAIACGIIRASDTAAHRRPIKRCSAPPIVFSNAICLVSFTASSPYTYTAISMVNAESRIRPYFAIGCHLMRHVPGPIAYVGVGDAGSGFGRCMGD</sequence>
<organism evidence="1 2">
    <name type="scientific">Elysia marginata</name>
    <dbReference type="NCBI Taxonomy" id="1093978"/>
    <lineage>
        <taxon>Eukaryota</taxon>
        <taxon>Metazoa</taxon>
        <taxon>Spiralia</taxon>
        <taxon>Lophotrochozoa</taxon>
        <taxon>Mollusca</taxon>
        <taxon>Gastropoda</taxon>
        <taxon>Heterobranchia</taxon>
        <taxon>Euthyneura</taxon>
        <taxon>Panpulmonata</taxon>
        <taxon>Sacoglossa</taxon>
        <taxon>Placobranchoidea</taxon>
        <taxon>Plakobranchidae</taxon>
        <taxon>Elysia</taxon>
    </lineage>
</organism>
<accession>A0AAV4II48</accession>
<evidence type="ECO:0000313" key="2">
    <source>
        <dbReference type="Proteomes" id="UP000762676"/>
    </source>
</evidence>
<gene>
    <name evidence="1" type="ORF">ElyMa_003042600</name>
</gene>
<evidence type="ECO:0000313" key="1">
    <source>
        <dbReference type="EMBL" id="GFS09677.1"/>
    </source>
</evidence>
<keyword evidence="2" id="KW-1185">Reference proteome</keyword>
<dbReference type="Proteomes" id="UP000762676">
    <property type="component" value="Unassembled WGS sequence"/>
</dbReference>
<evidence type="ECO:0008006" key="3">
    <source>
        <dbReference type="Google" id="ProtNLM"/>
    </source>
</evidence>
<dbReference type="EMBL" id="BMAT01006301">
    <property type="protein sequence ID" value="GFS09677.1"/>
    <property type="molecule type" value="Genomic_DNA"/>
</dbReference>
<name>A0AAV4II48_9GAST</name>
<protein>
    <recommendedName>
        <fullName evidence="3">G-protein coupled receptors family 1 profile domain-containing protein</fullName>
    </recommendedName>
</protein>
<comment type="caution">
    <text evidence="1">The sequence shown here is derived from an EMBL/GenBank/DDBJ whole genome shotgun (WGS) entry which is preliminary data.</text>
</comment>